<sequence>MVTPLETKHISKSYGNERVLSDINLSLNSNETLSILGRSGCGKTTLLKVLGGLESPDGGTVFVNQTDIQTLQPQDRDVVYLYQEALLFPHLTVFENIAFGLRLRKIDEKKVSKRTHTMIRKLQLNGMADRMPDQLSGGQKQRVSFGRALITNPSVLLLDEPFGNLDAYTRSNMQELFKQIANDLTITAVFVTHNVKEAILMGDRIGSISEGGLTIYPSVEAFVESEKNGVQEEIEFWQSIDKNTN</sequence>
<dbReference type="InterPro" id="IPR003593">
    <property type="entry name" value="AAA+_ATPase"/>
</dbReference>
<evidence type="ECO:0000256" key="6">
    <source>
        <dbReference type="ARBA" id="ARBA00023004"/>
    </source>
</evidence>
<keyword evidence="7" id="KW-0406">Ion transport</keyword>
<organism evidence="10 11">
    <name type="scientific">Fodinibius halophilus</name>
    <dbReference type="NCBI Taxonomy" id="1736908"/>
    <lineage>
        <taxon>Bacteria</taxon>
        <taxon>Pseudomonadati</taxon>
        <taxon>Balneolota</taxon>
        <taxon>Balneolia</taxon>
        <taxon>Balneolales</taxon>
        <taxon>Balneolaceae</taxon>
        <taxon>Fodinibius</taxon>
    </lineage>
</organism>
<dbReference type="SMART" id="SM00382">
    <property type="entry name" value="AAA"/>
    <property type="match status" value="1"/>
</dbReference>
<proteinExistence type="predicted"/>
<evidence type="ECO:0000313" key="11">
    <source>
        <dbReference type="Proteomes" id="UP000479132"/>
    </source>
</evidence>
<feature type="domain" description="ABC transporter" evidence="9">
    <location>
        <begin position="5"/>
        <end position="235"/>
    </location>
</feature>
<dbReference type="PROSITE" id="PS50893">
    <property type="entry name" value="ABC_TRANSPORTER_2"/>
    <property type="match status" value="1"/>
</dbReference>
<keyword evidence="2" id="KW-1003">Cell membrane</keyword>
<protein>
    <submittedName>
        <fullName evidence="10">ABC transporter ATP-binding protein</fullName>
    </submittedName>
</protein>
<dbReference type="InterPro" id="IPR003439">
    <property type="entry name" value="ABC_transporter-like_ATP-bd"/>
</dbReference>
<dbReference type="EMBL" id="JAALLS010000012">
    <property type="protein sequence ID" value="NGP88817.1"/>
    <property type="molecule type" value="Genomic_DNA"/>
</dbReference>
<dbReference type="Proteomes" id="UP000479132">
    <property type="component" value="Unassembled WGS sequence"/>
</dbReference>
<keyword evidence="6" id="KW-0408">Iron</keyword>
<evidence type="ECO:0000259" key="9">
    <source>
        <dbReference type="PROSITE" id="PS50893"/>
    </source>
</evidence>
<evidence type="ECO:0000256" key="2">
    <source>
        <dbReference type="ARBA" id="ARBA00022475"/>
    </source>
</evidence>
<keyword evidence="4" id="KW-0547">Nucleotide-binding</keyword>
<dbReference type="SUPFAM" id="SSF52540">
    <property type="entry name" value="P-loop containing nucleoside triphosphate hydrolases"/>
    <property type="match status" value="1"/>
</dbReference>
<keyword evidence="1" id="KW-0813">Transport</keyword>
<comment type="caution">
    <text evidence="10">The sequence shown here is derived from an EMBL/GenBank/DDBJ whole genome shotgun (WGS) entry which is preliminary data.</text>
</comment>
<dbReference type="RefSeq" id="WP_165268923.1">
    <property type="nucleotide sequence ID" value="NZ_JAALLS010000012.1"/>
</dbReference>
<name>A0A6M1T419_9BACT</name>
<dbReference type="CDD" id="cd03259">
    <property type="entry name" value="ABC_Carb_Solutes_like"/>
    <property type="match status" value="1"/>
</dbReference>
<dbReference type="PANTHER" id="PTHR42781:SF4">
    <property type="entry name" value="SPERMIDINE_PUTRESCINE IMPORT ATP-BINDING PROTEIN POTA"/>
    <property type="match status" value="1"/>
</dbReference>
<dbReference type="InterPro" id="IPR027417">
    <property type="entry name" value="P-loop_NTPase"/>
</dbReference>
<dbReference type="GO" id="GO:0016887">
    <property type="term" value="F:ATP hydrolysis activity"/>
    <property type="evidence" value="ECO:0007669"/>
    <property type="project" value="InterPro"/>
</dbReference>
<dbReference type="InterPro" id="IPR017871">
    <property type="entry name" value="ABC_transporter-like_CS"/>
</dbReference>
<dbReference type="Gene3D" id="3.40.50.300">
    <property type="entry name" value="P-loop containing nucleotide triphosphate hydrolases"/>
    <property type="match status" value="1"/>
</dbReference>
<reference evidence="10 11" key="1">
    <citation type="submission" date="2020-02" db="EMBL/GenBank/DDBJ databases">
        <title>Aliifodinibius halophilus 2W32, complete genome.</title>
        <authorList>
            <person name="Li Y."/>
            <person name="Wu S."/>
        </authorList>
    </citation>
    <scope>NUCLEOTIDE SEQUENCE [LARGE SCALE GENOMIC DNA]</scope>
    <source>
        <strain evidence="10 11">2W32</strain>
    </source>
</reference>
<gene>
    <name evidence="10" type="ORF">G3569_10650</name>
</gene>
<evidence type="ECO:0000256" key="3">
    <source>
        <dbReference type="ARBA" id="ARBA00022496"/>
    </source>
</evidence>
<evidence type="ECO:0000313" key="10">
    <source>
        <dbReference type="EMBL" id="NGP88817.1"/>
    </source>
</evidence>
<keyword evidence="3" id="KW-0410">Iron transport</keyword>
<evidence type="ECO:0000256" key="5">
    <source>
        <dbReference type="ARBA" id="ARBA00022840"/>
    </source>
</evidence>
<dbReference type="PROSITE" id="PS00211">
    <property type="entry name" value="ABC_TRANSPORTER_1"/>
    <property type="match status" value="1"/>
</dbReference>
<dbReference type="GO" id="GO:0005524">
    <property type="term" value="F:ATP binding"/>
    <property type="evidence" value="ECO:0007669"/>
    <property type="project" value="UniProtKB-KW"/>
</dbReference>
<dbReference type="Pfam" id="PF00005">
    <property type="entry name" value="ABC_tran"/>
    <property type="match status" value="1"/>
</dbReference>
<evidence type="ECO:0000256" key="4">
    <source>
        <dbReference type="ARBA" id="ARBA00022741"/>
    </source>
</evidence>
<dbReference type="GO" id="GO:0015697">
    <property type="term" value="P:quaternary ammonium group transport"/>
    <property type="evidence" value="ECO:0007669"/>
    <property type="project" value="UniProtKB-ARBA"/>
</dbReference>
<dbReference type="GO" id="GO:0015408">
    <property type="term" value="F:ABC-type ferric iron transporter activity"/>
    <property type="evidence" value="ECO:0007669"/>
    <property type="project" value="InterPro"/>
</dbReference>
<keyword evidence="5 10" id="KW-0067">ATP-binding</keyword>
<accession>A0A6M1T419</accession>
<dbReference type="GO" id="GO:0016020">
    <property type="term" value="C:membrane"/>
    <property type="evidence" value="ECO:0007669"/>
    <property type="project" value="InterPro"/>
</dbReference>
<dbReference type="FunFam" id="3.40.50.300:FF:000425">
    <property type="entry name" value="Probable ABC transporter, ATP-binding subunit"/>
    <property type="match status" value="1"/>
</dbReference>
<dbReference type="PANTHER" id="PTHR42781">
    <property type="entry name" value="SPERMIDINE/PUTRESCINE IMPORT ATP-BINDING PROTEIN POTA"/>
    <property type="match status" value="1"/>
</dbReference>
<evidence type="ECO:0000256" key="8">
    <source>
        <dbReference type="ARBA" id="ARBA00023136"/>
    </source>
</evidence>
<dbReference type="AlphaFoldDB" id="A0A6M1T419"/>
<keyword evidence="11" id="KW-1185">Reference proteome</keyword>
<evidence type="ECO:0000256" key="1">
    <source>
        <dbReference type="ARBA" id="ARBA00022448"/>
    </source>
</evidence>
<keyword evidence="8" id="KW-0472">Membrane</keyword>
<evidence type="ECO:0000256" key="7">
    <source>
        <dbReference type="ARBA" id="ARBA00023065"/>
    </source>
</evidence>
<dbReference type="InterPro" id="IPR015853">
    <property type="entry name" value="ABC_transpr_FbpC"/>
</dbReference>
<dbReference type="InterPro" id="IPR050093">
    <property type="entry name" value="ABC_SmlMolc_Importer"/>
</dbReference>